<accession>A0A2U3L3K0</accession>
<protein>
    <submittedName>
        <fullName evidence="2">Uncharacterized protein</fullName>
    </submittedName>
</protein>
<evidence type="ECO:0000313" key="2">
    <source>
        <dbReference type="EMBL" id="SPF46457.1"/>
    </source>
</evidence>
<organism evidence="2 3">
    <name type="scientific">Candidatus Sulfotelmatobacter kueseliae</name>
    <dbReference type="NCBI Taxonomy" id="2042962"/>
    <lineage>
        <taxon>Bacteria</taxon>
        <taxon>Pseudomonadati</taxon>
        <taxon>Acidobacteriota</taxon>
        <taxon>Terriglobia</taxon>
        <taxon>Terriglobales</taxon>
        <taxon>Candidatus Korobacteraceae</taxon>
        <taxon>Candidatus Sulfotelmatobacter</taxon>
    </lineage>
</organism>
<dbReference type="AlphaFoldDB" id="A0A2U3L3K0"/>
<evidence type="ECO:0000313" key="3">
    <source>
        <dbReference type="Proteomes" id="UP000238701"/>
    </source>
</evidence>
<feature type="region of interest" description="Disordered" evidence="1">
    <location>
        <begin position="1"/>
        <end position="40"/>
    </location>
</feature>
<sequence length="135" mass="14160">MGLSSRLPDPASLPVRGPKVKNTAHSLHAATRSTKHQTPGELYSSRGLIIKQNLPTSSPGLFMRIAKVLKGRGFQPRRHEQKLGPALAAGVSRMEASGGVGKEGGSAFVPGAEAPILTRHEGAAGSRALSKQLHE</sequence>
<name>A0A2U3L3K0_9BACT</name>
<evidence type="ECO:0000256" key="1">
    <source>
        <dbReference type="SAM" id="MobiDB-lite"/>
    </source>
</evidence>
<proteinExistence type="predicted"/>
<dbReference type="Proteomes" id="UP000238701">
    <property type="component" value="Unassembled WGS sequence"/>
</dbReference>
<gene>
    <name evidence="2" type="ORF">SBA1_650006</name>
</gene>
<dbReference type="EMBL" id="OMOD01000161">
    <property type="protein sequence ID" value="SPF46457.1"/>
    <property type="molecule type" value="Genomic_DNA"/>
</dbReference>
<reference evidence="3" key="1">
    <citation type="submission" date="2018-02" db="EMBL/GenBank/DDBJ databases">
        <authorList>
            <person name="Hausmann B."/>
        </authorList>
    </citation>
    <scope>NUCLEOTIDE SEQUENCE [LARGE SCALE GENOMIC DNA]</scope>
    <source>
        <strain evidence="3">Peat soil MAG SbA1</strain>
    </source>
</reference>